<dbReference type="VEuPathDB" id="FungiDB:H257_14297"/>
<organism evidence="1">
    <name type="scientific">Aphanomyces astaci</name>
    <name type="common">Crayfish plague agent</name>
    <dbReference type="NCBI Taxonomy" id="112090"/>
    <lineage>
        <taxon>Eukaryota</taxon>
        <taxon>Sar</taxon>
        <taxon>Stramenopiles</taxon>
        <taxon>Oomycota</taxon>
        <taxon>Saprolegniomycetes</taxon>
        <taxon>Saprolegniales</taxon>
        <taxon>Verrucalvaceae</taxon>
        <taxon>Aphanomyces</taxon>
    </lineage>
</organism>
<dbReference type="EMBL" id="KI913169">
    <property type="protein sequence ID" value="ETV70137.1"/>
    <property type="molecule type" value="Genomic_DNA"/>
</dbReference>
<protein>
    <submittedName>
        <fullName evidence="1">Uncharacterized protein</fullName>
    </submittedName>
</protein>
<evidence type="ECO:0000313" key="1">
    <source>
        <dbReference type="EMBL" id="ETV70137.1"/>
    </source>
</evidence>
<dbReference type="AlphaFoldDB" id="W4FRP3"/>
<sequence>MVNVQSATIQDHTSPSKKLLQRFRRLVKFALLEVVPPTPTLEFGVAPLNSAYTSESNDPRIRGIVPHLAISVAIAFEDEAARNALWVELQDRGITTVPAQAVALANSYYYNDRANNVRHESMCRGNPQPANGWRVITTPGHLSCECNFFFKKNSARTCEAYRCPLGALVETLPSEARLLRDSLADAEVEEPLEEMAEETFAVDEVLDHH</sequence>
<reference evidence="1" key="1">
    <citation type="submission" date="2013-12" db="EMBL/GenBank/DDBJ databases">
        <title>The Genome Sequence of Aphanomyces astaci APO3.</title>
        <authorList>
            <consortium name="The Broad Institute Genomics Platform"/>
            <person name="Russ C."/>
            <person name="Tyler B."/>
            <person name="van West P."/>
            <person name="Dieguez-Uribeondo J."/>
            <person name="Young S.K."/>
            <person name="Zeng Q."/>
            <person name="Gargeya S."/>
            <person name="Fitzgerald M."/>
            <person name="Abouelleil A."/>
            <person name="Alvarado L."/>
            <person name="Chapman S.B."/>
            <person name="Gainer-Dewar J."/>
            <person name="Goldberg J."/>
            <person name="Griggs A."/>
            <person name="Gujja S."/>
            <person name="Hansen M."/>
            <person name="Howarth C."/>
            <person name="Imamovic A."/>
            <person name="Ireland A."/>
            <person name="Larimer J."/>
            <person name="McCowan C."/>
            <person name="Murphy C."/>
            <person name="Pearson M."/>
            <person name="Poon T.W."/>
            <person name="Priest M."/>
            <person name="Roberts A."/>
            <person name="Saif S."/>
            <person name="Shea T."/>
            <person name="Sykes S."/>
            <person name="Wortman J."/>
            <person name="Nusbaum C."/>
            <person name="Birren B."/>
        </authorList>
    </citation>
    <scope>NUCLEOTIDE SEQUENCE [LARGE SCALE GENOMIC DNA]</scope>
    <source>
        <strain evidence="1">APO3</strain>
    </source>
</reference>
<proteinExistence type="predicted"/>
<dbReference type="GeneID" id="20816293"/>
<name>W4FRP3_APHAT</name>
<dbReference type="RefSeq" id="XP_009840368.1">
    <property type="nucleotide sequence ID" value="XM_009842066.1"/>
</dbReference>
<accession>W4FRP3</accession>
<gene>
    <name evidence="1" type="ORF">H257_14297</name>
</gene>